<accession>A0A1G2L3M4</accession>
<dbReference type="InterPro" id="IPR036249">
    <property type="entry name" value="Thioredoxin-like_sf"/>
</dbReference>
<protein>
    <recommendedName>
        <fullName evidence="1">Thioredoxin-like fold domain-containing protein</fullName>
    </recommendedName>
</protein>
<dbReference type="AlphaFoldDB" id="A0A1G2L3M4"/>
<sequence>MLRGLLHITETCTVFHCFMYIMKEVTLEELSSPGCQICKAFEEFWHSIESHFPNVRYKNISATTPEGIEMAGTYEIFASPGIVLNGELFSAGKFDKDKFMKKLKEVSQ</sequence>
<organism evidence="2 3">
    <name type="scientific">Candidatus Sungbacteria bacterium RIFCSPLOWO2_01_FULL_47_10</name>
    <dbReference type="NCBI Taxonomy" id="1802276"/>
    <lineage>
        <taxon>Bacteria</taxon>
        <taxon>Candidatus Sungiibacteriota</taxon>
    </lineage>
</organism>
<reference evidence="2 3" key="1">
    <citation type="journal article" date="2016" name="Nat. Commun.">
        <title>Thousands of microbial genomes shed light on interconnected biogeochemical processes in an aquifer system.</title>
        <authorList>
            <person name="Anantharaman K."/>
            <person name="Brown C.T."/>
            <person name="Hug L.A."/>
            <person name="Sharon I."/>
            <person name="Castelle C.J."/>
            <person name="Probst A.J."/>
            <person name="Thomas B.C."/>
            <person name="Singh A."/>
            <person name="Wilkins M.J."/>
            <person name="Karaoz U."/>
            <person name="Brodie E.L."/>
            <person name="Williams K.H."/>
            <person name="Hubbard S.S."/>
            <person name="Banfield J.F."/>
        </authorList>
    </citation>
    <scope>NUCLEOTIDE SEQUENCE [LARGE SCALE GENOMIC DNA]</scope>
</reference>
<dbReference type="EMBL" id="MHQO01000034">
    <property type="protein sequence ID" value="OHA06306.1"/>
    <property type="molecule type" value="Genomic_DNA"/>
</dbReference>
<dbReference type="Pfam" id="PF13192">
    <property type="entry name" value="Thioredoxin_3"/>
    <property type="match status" value="1"/>
</dbReference>
<dbReference type="SUPFAM" id="SSF52833">
    <property type="entry name" value="Thioredoxin-like"/>
    <property type="match status" value="1"/>
</dbReference>
<dbReference type="Proteomes" id="UP000177982">
    <property type="component" value="Unassembled WGS sequence"/>
</dbReference>
<evidence type="ECO:0000313" key="2">
    <source>
        <dbReference type="EMBL" id="OHA06306.1"/>
    </source>
</evidence>
<feature type="domain" description="Thioredoxin-like fold" evidence="1">
    <location>
        <begin position="32"/>
        <end position="103"/>
    </location>
</feature>
<dbReference type="Gene3D" id="3.40.30.10">
    <property type="entry name" value="Glutaredoxin"/>
    <property type="match status" value="1"/>
</dbReference>
<dbReference type="InterPro" id="IPR012336">
    <property type="entry name" value="Thioredoxin-like_fold"/>
</dbReference>
<comment type="caution">
    <text evidence="2">The sequence shown here is derived from an EMBL/GenBank/DDBJ whole genome shotgun (WGS) entry which is preliminary data.</text>
</comment>
<evidence type="ECO:0000259" key="1">
    <source>
        <dbReference type="Pfam" id="PF13192"/>
    </source>
</evidence>
<gene>
    <name evidence="2" type="ORF">A2934_05190</name>
</gene>
<proteinExistence type="predicted"/>
<name>A0A1G2L3M4_9BACT</name>
<evidence type="ECO:0000313" key="3">
    <source>
        <dbReference type="Proteomes" id="UP000177982"/>
    </source>
</evidence>